<dbReference type="SUPFAM" id="SSF51445">
    <property type="entry name" value="(Trans)glycosidases"/>
    <property type="match status" value="1"/>
</dbReference>
<evidence type="ECO:0000313" key="7">
    <source>
        <dbReference type="EMBL" id="KAL1198694.1"/>
    </source>
</evidence>
<evidence type="ECO:0000256" key="1">
    <source>
        <dbReference type="ARBA" id="ARBA00000382"/>
    </source>
</evidence>
<keyword evidence="8" id="KW-1185">Reference proteome</keyword>
<comment type="similarity">
    <text evidence="2 6">Belongs to the glycosyl hydrolase 17 family.</text>
</comment>
<accession>A0ABD0ZVV5</accession>
<evidence type="ECO:0000256" key="3">
    <source>
        <dbReference type="ARBA" id="ARBA00012780"/>
    </source>
</evidence>
<dbReference type="GO" id="GO:0042973">
    <property type="term" value="F:glucan endo-1,3-beta-D-glucosidase activity"/>
    <property type="evidence" value="ECO:0007669"/>
    <property type="project" value="UniProtKB-EC"/>
</dbReference>
<keyword evidence="5" id="KW-0326">Glycosidase</keyword>
<dbReference type="PANTHER" id="PTHR32227">
    <property type="entry name" value="GLUCAN ENDO-1,3-BETA-GLUCOSIDASE BG1-RELATED-RELATED"/>
    <property type="match status" value="1"/>
</dbReference>
<dbReference type="InterPro" id="IPR000490">
    <property type="entry name" value="Glyco_hydro_17"/>
</dbReference>
<proteinExistence type="inferred from homology"/>
<reference evidence="7 8" key="1">
    <citation type="submission" date="2024-04" db="EMBL/GenBank/DDBJ databases">
        <title>Genome assembly C_amara_ONT_v2.</title>
        <authorList>
            <person name="Yant L."/>
            <person name="Moore C."/>
            <person name="Slenker M."/>
        </authorList>
    </citation>
    <scope>NUCLEOTIDE SEQUENCE [LARGE SCALE GENOMIC DNA]</scope>
    <source>
        <tissue evidence="7">Leaf</tissue>
    </source>
</reference>
<evidence type="ECO:0000256" key="2">
    <source>
        <dbReference type="ARBA" id="ARBA00008773"/>
    </source>
</evidence>
<dbReference type="AlphaFoldDB" id="A0ABD0ZVV5"/>
<dbReference type="InterPro" id="IPR017853">
    <property type="entry name" value="GH"/>
</dbReference>
<comment type="caution">
    <text evidence="7">The sequence shown here is derived from an EMBL/GenBank/DDBJ whole genome shotgun (WGS) entry which is preliminary data.</text>
</comment>
<dbReference type="Proteomes" id="UP001558713">
    <property type="component" value="Unassembled WGS sequence"/>
</dbReference>
<dbReference type="Gene3D" id="3.20.20.80">
    <property type="entry name" value="Glycosidases"/>
    <property type="match status" value="1"/>
</dbReference>
<organism evidence="7 8">
    <name type="scientific">Cardamine amara subsp. amara</name>
    <dbReference type="NCBI Taxonomy" id="228776"/>
    <lineage>
        <taxon>Eukaryota</taxon>
        <taxon>Viridiplantae</taxon>
        <taxon>Streptophyta</taxon>
        <taxon>Embryophyta</taxon>
        <taxon>Tracheophyta</taxon>
        <taxon>Spermatophyta</taxon>
        <taxon>Magnoliopsida</taxon>
        <taxon>eudicotyledons</taxon>
        <taxon>Gunneridae</taxon>
        <taxon>Pentapetalae</taxon>
        <taxon>rosids</taxon>
        <taxon>malvids</taxon>
        <taxon>Brassicales</taxon>
        <taxon>Brassicaceae</taxon>
        <taxon>Cardamineae</taxon>
        <taxon>Cardamine</taxon>
    </lineage>
</organism>
<evidence type="ECO:0000256" key="5">
    <source>
        <dbReference type="ARBA" id="ARBA00023295"/>
    </source>
</evidence>
<evidence type="ECO:0000256" key="4">
    <source>
        <dbReference type="ARBA" id="ARBA00022801"/>
    </source>
</evidence>
<protein>
    <recommendedName>
        <fullName evidence="3">glucan endo-1,3-beta-D-glucosidase</fullName>
        <ecNumber evidence="3">3.2.1.39</ecNumber>
    </recommendedName>
</protein>
<keyword evidence="4" id="KW-0378">Hydrolase</keyword>
<name>A0ABD0ZVV5_CARAN</name>
<gene>
    <name evidence="7" type="ORF">V5N11_002959</name>
</gene>
<sequence length="88" mass="9731">MFDSQPDTVCSAIDKLGSSNVEIGWPSEGDRDQISVDVATADEFDKNVVARVTTGTPLMSNRTFRTYFSSCSKKISSHNPHFGLFRLI</sequence>
<comment type="catalytic activity">
    <reaction evidence="1">
        <text>Hydrolysis of (1-&gt;3)-beta-D-glucosidic linkages in (1-&gt;3)-beta-D-glucans.</text>
        <dbReference type="EC" id="3.2.1.39"/>
    </reaction>
</comment>
<evidence type="ECO:0000313" key="8">
    <source>
        <dbReference type="Proteomes" id="UP001558713"/>
    </source>
</evidence>
<dbReference type="EC" id="3.2.1.39" evidence="3"/>
<dbReference type="InterPro" id="IPR044965">
    <property type="entry name" value="Glyco_hydro_17_plant"/>
</dbReference>
<evidence type="ECO:0000256" key="6">
    <source>
        <dbReference type="RuleBase" id="RU004335"/>
    </source>
</evidence>
<dbReference type="EMBL" id="JBANAX010000659">
    <property type="protein sequence ID" value="KAL1198694.1"/>
    <property type="molecule type" value="Genomic_DNA"/>
</dbReference>
<dbReference type="Pfam" id="PF00332">
    <property type="entry name" value="Glyco_hydro_17"/>
    <property type="match status" value="1"/>
</dbReference>